<comment type="caution">
    <text evidence="4">The sequence shown here is derived from an EMBL/GenBank/DDBJ whole genome shotgun (WGS) entry which is preliminary data.</text>
</comment>
<dbReference type="Pfam" id="PF01380">
    <property type="entry name" value="SIS"/>
    <property type="match status" value="1"/>
</dbReference>
<evidence type="ECO:0000313" key="4">
    <source>
        <dbReference type="EMBL" id="RDU72444.1"/>
    </source>
</evidence>
<dbReference type="Proteomes" id="UP000256424">
    <property type="component" value="Unassembled WGS sequence"/>
</dbReference>
<dbReference type="PROSITE" id="PS51464">
    <property type="entry name" value="SIS"/>
    <property type="match status" value="1"/>
</dbReference>
<dbReference type="InterPro" id="IPR046342">
    <property type="entry name" value="CBS_dom_sf"/>
</dbReference>
<name>A0A3D8J6B6_9HELI</name>
<dbReference type="SUPFAM" id="SSF53697">
    <property type="entry name" value="SIS domain"/>
    <property type="match status" value="1"/>
</dbReference>
<accession>A0A3D8J6B6</accession>
<keyword evidence="2" id="KW-0129">CBS domain</keyword>
<dbReference type="GO" id="GO:0016853">
    <property type="term" value="F:isomerase activity"/>
    <property type="evidence" value="ECO:0007669"/>
    <property type="project" value="InterPro"/>
</dbReference>
<keyword evidence="5" id="KW-1185">Reference proteome</keyword>
<proteinExistence type="predicted"/>
<evidence type="ECO:0000256" key="1">
    <source>
        <dbReference type="ARBA" id="ARBA00022737"/>
    </source>
</evidence>
<evidence type="ECO:0000313" key="5">
    <source>
        <dbReference type="Proteomes" id="UP000256424"/>
    </source>
</evidence>
<dbReference type="PANTHER" id="PTHR42745">
    <property type="match status" value="1"/>
</dbReference>
<dbReference type="Gene3D" id="3.10.580.10">
    <property type="entry name" value="CBS-domain"/>
    <property type="match status" value="1"/>
</dbReference>
<dbReference type="GO" id="GO:0005975">
    <property type="term" value="P:carbohydrate metabolic process"/>
    <property type="evidence" value="ECO:0007669"/>
    <property type="project" value="InterPro"/>
</dbReference>
<dbReference type="InterPro" id="IPR001347">
    <property type="entry name" value="SIS_dom"/>
</dbReference>
<dbReference type="PANTHER" id="PTHR42745:SF1">
    <property type="entry name" value="ARABINOSE 5-PHOSPHATE ISOMERASE KDSD"/>
    <property type="match status" value="1"/>
</dbReference>
<dbReference type="GO" id="GO:0097367">
    <property type="term" value="F:carbohydrate derivative binding"/>
    <property type="evidence" value="ECO:0007669"/>
    <property type="project" value="InterPro"/>
</dbReference>
<dbReference type="InterPro" id="IPR035474">
    <property type="entry name" value="SIS_Kpsf"/>
</dbReference>
<reference evidence="4 5" key="1">
    <citation type="submission" date="2018-04" db="EMBL/GenBank/DDBJ databases">
        <title>Novel Campyloabacter and Helicobacter Species and Strains.</title>
        <authorList>
            <person name="Mannion A.J."/>
            <person name="Shen Z."/>
            <person name="Fox J.G."/>
        </authorList>
    </citation>
    <scope>NUCLEOTIDE SEQUENCE [LARGE SCALE GENOMIC DNA]</scope>
    <source>
        <strain evidence="4 5">MIT 97-5075</strain>
    </source>
</reference>
<dbReference type="EMBL" id="NXLW01000007">
    <property type="protein sequence ID" value="RDU72444.1"/>
    <property type="molecule type" value="Genomic_DNA"/>
</dbReference>
<evidence type="ECO:0000259" key="3">
    <source>
        <dbReference type="PROSITE" id="PS51464"/>
    </source>
</evidence>
<dbReference type="AlphaFoldDB" id="A0A3D8J6B6"/>
<keyword evidence="1" id="KW-0677">Repeat</keyword>
<dbReference type="InterPro" id="IPR050986">
    <property type="entry name" value="GutQ/KpsF_isomerases"/>
</dbReference>
<dbReference type="GO" id="GO:1901135">
    <property type="term" value="P:carbohydrate derivative metabolic process"/>
    <property type="evidence" value="ECO:0007669"/>
    <property type="project" value="InterPro"/>
</dbReference>
<feature type="domain" description="SIS" evidence="3">
    <location>
        <begin position="1"/>
        <end position="141"/>
    </location>
</feature>
<sequence length="220" mass="24304">MSTIVVVFPVPGGPCINKISESTIESKLKAFWTPSFFIHPTEAMHGDLGMLDTKDCVLAISYSGESEEISSILPHIKRRNIPIITLSKARNSTISRMGDYFLPLLIETEACPIQTAPTTSTTLAMAMGDALAVCLMCARNFSKEDFALFHPGGRLGRELFIKVSDIMQRENLPLLSTAHTLKESIVVMTQGRLGSAFFVDSKHELFKPNFVIIISKNNIR</sequence>
<evidence type="ECO:0000256" key="2">
    <source>
        <dbReference type="ARBA" id="ARBA00023122"/>
    </source>
</evidence>
<dbReference type="NCBIfam" id="TIGR00393">
    <property type="entry name" value="kpsF"/>
    <property type="match status" value="1"/>
</dbReference>
<dbReference type="InterPro" id="IPR004800">
    <property type="entry name" value="KdsD/KpsF-type"/>
</dbReference>
<dbReference type="CDD" id="cd05014">
    <property type="entry name" value="SIS_Kpsf"/>
    <property type="match status" value="1"/>
</dbReference>
<dbReference type="Gene3D" id="3.40.50.10490">
    <property type="entry name" value="Glucose-6-phosphate isomerase like protein, domain 1"/>
    <property type="match status" value="1"/>
</dbReference>
<organism evidence="4 5">
    <name type="scientific">Helicobacter aurati</name>
    <dbReference type="NCBI Taxonomy" id="137778"/>
    <lineage>
        <taxon>Bacteria</taxon>
        <taxon>Pseudomonadati</taxon>
        <taxon>Campylobacterota</taxon>
        <taxon>Epsilonproteobacteria</taxon>
        <taxon>Campylobacterales</taxon>
        <taxon>Helicobacteraceae</taxon>
        <taxon>Helicobacter</taxon>
    </lineage>
</organism>
<dbReference type="InterPro" id="IPR046348">
    <property type="entry name" value="SIS_dom_sf"/>
</dbReference>
<gene>
    <name evidence="4" type="ORF">CQA66_05085</name>
</gene>
<protein>
    <recommendedName>
        <fullName evidence="3">SIS domain-containing protein</fullName>
    </recommendedName>
</protein>